<sequence>MKWDLLADCNKIVYFDLVDDTLKILPSPTRINPEKEDSIEGTGIIEGCFCMARTDEQRKLIHVSIVKEYGKQESWVTYFAISLSEFGQCMLYNLDLFSHNGKVLMKGTYIWSTYVYDIKEERLEQTKFVVQDGVECDRIESISFYVESLGFPREMGWRDGDEQKCMMAEEIGSAHDEET</sequence>
<keyword evidence="2" id="KW-1185">Reference proteome</keyword>
<protein>
    <recommendedName>
        <fullName evidence="3">F-box associated domain-containing protein</fullName>
    </recommendedName>
</protein>
<accession>A0AAV0GAF7</accession>
<dbReference type="AlphaFoldDB" id="A0AAV0GAF7"/>
<evidence type="ECO:0008006" key="3">
    <source>
        <dbReference type="Google" id="ProtNLM"/>
    </source>
</evidence>
<proteinExistence type="predicted"/>
<gene>
    <name evidence="1" type="ORF">CEPIT_LOCUS41385</name>
</gene>
<organism evidence="1 2">
    <name type="scientific">Cuscuta epithymum</name>
    <dbReference type="NCBI Taxonomy" id="186058"/>
    <lineage>
        <taxon>Eukaryota</taxon>
        <taxon>Viridiplantae</taxon>
        <taxon>Streptophyta</taxon>
        <taxon>Embryophyta</taxon>
        <taxon>Tracheophyta</taxon>
        <taxon>Spermatophyta</taxon>
        <taxon>Magnoliopsida</taxon>
        <taxon>eudicotyledons</taxon>
        <taxon>Gunneridae</taxon>
        <taxon>Pentapetalae</taxon>
        <taxon>asterids</taxon>
        <taxon>lamiids</taxon>
        <taxon>Solanales</taxon>
        <taxon>Convolvulaceae</taxon>
        <taxon>Cuscuteae</taxon>
        <taxon>Cuscuta</taxon>
        <taxon>Cuscuta subgen. Cuscuta</taxon>
    </lineage>
</organism>
<dbReference type="EMBL" id="CAMAPF010001064">
    <property type="protein sequence ID" value="CAH9144362.1"/>
    <property type="molecule type" value="Genomic_DNA"/>
</dbReference>
<evidence type="ECO:0000313" key="2">
    <source>
        <dbReference type="Proteomes" id="UP001152523"/>
    </source>
</evidence>
<comment type="caution">
    <text evidence="1">The sequence shown here is derived from an EMBL/GenBank/DDBJ whole genome shotgun (WGS) entry which is preliminary data.</text>
</comment>
<dbReference type="Proteomes" id="UP001152523">
    <property type="component" value="Unassembled WGS sequence"/>
</dbReference>
<evidence type="ECO:0000313" key="1">
    <source>
        <dbReference type="EMBL" id="CAH9144362.1"/>
    </source>
</evidence>
<name>A0AAV0GAF7_9ASTE</name>
<reference evidence="1" key="1">
    <citation type="submission" date="2022-07" db="EMBL/GenBank/DDBJ databases">
        <authorList>
            <person name="Macas J."/>
            <person name="Novak P."/>
            <person name="Neumann P."/>
        </authorList>
    </citation>
    <scope>NUCLEOTIDE SEQUENCE</scope>
</reference>